<feature type="compositionally biased region" description="Basic and acidic residues" evidence="1">
    <location>
        <begin position="586"/>
        <end position="598"/>
    </location>
</feature>
<dbReference type="InterPro" id="IPR024071">
    <property type="entry name" value="S-Me-THD_C_sf"/>
</dbReference>
<dbReference type="Proteomes" id="UP000572817">
    <property type="component" value="Unassembled WGS sequence"/>
</dbReference>
<dbReference type="SUPFAM" id="SSF160991">
    <property type="entry name" value="CV3147-like"/>
    <property type="match status" value="1"/>
</dbReference>
<protein>
    <submittedName>
        <fullName evidence="6">Hydantoinase protein</fullName>
    </submittedName>
</protein>
<dbReference type="Pfam" id="PF05378">
    <property type="entry name" value="Hydant_A_N"/>
    <property type="match status" value="1"/>
</dbReference>
<dbReference type="InterPro" id="IPR008040">
    <property type="entry name" value="Hydant_A_N"/>
</dbReference>
<feature type="compositionally biased region" description="Acidic residues" evidence="1">
    <location>
        <begin position="573"/>
        <end position="585"/>
    </location>
</feature>
<dbReference type="Pfam" id="PF06032">
    <property type="entry name" value="S-Me-THD_N"/>
    <property type="match status" value="1"/>
</dbReference>
<evidence type="ECO:0000313" key="6">
    <source>
        <dbReference type="EMBL" id="KAF4302458.1"/>
    </source>
</evidence>
<dbReference type="InterPro" id="IPR045079">
    <property type="entry name" value="Oxoprolinase-like"/>
</dbReference>
<dbReference type="Pfam" id="PF20906">
    <property type="entry name" value="S-Me-THD_C"/>
    <property type="match status" value="1"/>
</dbReference>
<name>A0A8H4N0E1_9PEZI</name>
<dbReference type="InterPro" id="IPR002821">
    <property type="entry name" value="Hydantoinase_A"/>
</dbReference>
<evidence type="ECO:0000259" key="5">
    <source>
        <dbReference type="Pfam" id="PF20906"/>
    </source>
</evidence>
<dbReference type="SUPFAM" id="SSF53067">
    <property type="entry name" value="Actin-like ATPase domain"/>
    <property type="match status" value="1"/>
</dbReference>
<proteinExistence type="predicted"/>
<dbReference type="OrthoDB" id="5404895at2759"/>
<feature type="region of interest" description="Disordered" evidence="1">
    <location>
        <begin position="571"/>
        <end position="598"/>
    </location>
</feature>
<feature type="domain" description="Hydantoinase/oxoprolinase N-terminal" evidence="3">
    <location>
        <begin position="34"/>
        <end position="205"/>
    </location>
</feature>
<dbReference type="InterPro" id="IPR043129">
    <property type="entry name" value="ATPase_NBD"/>
</dbReference>
<dbReference type="PANTHER" id="PTHR11365">
    <property type="entry name" value="5-OXOPROLINASE RELATED"/>
    <property type="match status" value="1"/>
</dbReference>
<dbReference type="EMBL" id="WWBZ02000073">
    <property type="protein sequence ID" value="KAF4302458.1"/>
    <property type="molecule type" value="Genomic_DNA"/>
</dbReference>
<gene>
    <name evidence="6" type="ORF">GTA08_BOTSDO10297</name>
</gene>
<dbReference type="Gene3D" id="2.40.390.10">
    <property type="entry name" value="CV3147-like"/>
    <property type="match status" value="1"/>
</dbReference>
<sequence>MSSEGVMPLDSRVLRLTRRIGRSIRALDIRTLSGTNTDGVILDPLRASEPDKGIIAWHKAPTTTNPSLGINDALISMFEQSKINPDEVASVTIGTTHFVNAVVERDAARLSRVAVIRLSGPFGKHAPPCVDWPDDLRSLILSHYALVKGGLEVDGRPISDIDEAEIRDVCAAIAAKNIAAVVVNGIFSPIDVVHDQEPRAAAIVRSCLPNASVVLSREVAQLGFLERENGAILNAAILAFARRTIRSFREPVKRLGLKCPVFVTQNDGTILSGEAAAKLPIRTFSSGPTNSMRGAAFLVAGDQQEGKKEPMMVVDVGGTTTDVGLLLANGFPRQAAAFSEFAGVRMNFSCPDVKSIGLGGGSIVRRPTPQTLTVGPDSVGYAIQTQALTFGGPTPTATDYTVASNPSLDIGPHALTVRASLPPADVAAFQRTVKRTLESIIDTMKTSPQPVPVLLVGGGAVVAPAALRGASRVLRPPFAGVANAIGAAMAGVSGVVDAVVSTEKKARGEWLEELKGVAVERAVAAGAERAGVRIAEVEELPLQYVAHKSRFVVRAAGEFDYGRSEAFEVGEVGGEDDQGGDEEMGEYEKGRAVAEERERGEEGEVFDFEAYRPRVEERVWYISERDLAWISTGCYILGTGGGGSPYSSMLRLRSMLRAGAVVRVVSPDDLKDDDRVGCGGGAGSPTVGIEKLAGDEMMEAQEELYSLVKDKATHMIALEIGGGNGLQGMILGASTYMNIPTVDGDWMGRAYPTKWQTTPVVFAERKTIFSPTTMCDGNGNVLFMTKATSDETVERVFRAGLSELGSHVGCAEGPVTGAETKRWVVEHSISLSWRIGRAVHKARHQNRIDTVAESIVEEVGGSGSAKVLFKGKIIGVERTLRNGHVYGEVIIEAAEINDNGSDKKEFEGKVKIPFKNENIAAFKAKDDGSEETLAIVPDLISCVDAQNGEAIGTPEYRYGLLVIALAITASDRWTSTPRGIELGGPKAFGLDDLEYKPVGKFKKPRSVIDEYSQ</sequence>
<evidence type="ECO:0000259" key="3">
    <source>
        <dbReference type="Pfam" id="PF05378"/>
    </source>
</evidence>
<evidence type="ECO:0000313" key="7">
    <source>
        <dbReference type="Proteomes" id="UP000572817"/>
    </source>
</evidence>
<evidence type="ECO:0000259" key="2">
    <source>
        <dbReference type="Pfam" id="PF01968"/>
    </source>
</evidence>
<organism evidence="6 7">
    <name type="scientific">Botryosphaeria dothidea</name>
    <dbReference type="NCBI Taxonomy" id="55169"/>
    <lineage>
        <taxon>Eukaryota</taxon>
        <taxon>Fungi</taxon>
        <taxon>Dikarya</taxon>
        <taxon>Ascomycota</taxon>
        <taxon>Pezizomycotina</taxon>
        <taxon>Dothideomycetes</taxon>
        <taxon>Dothideomycetes incertae sedis</taxon>
        <taxon>Botryosphaeriales</taxon>
        <taxon>Botryosphaeriaceae</taxon>
        <taxon>Botryosphaeria</taxon>
    </lineage>
</organism>
<feature type="domain" description="S-Me-THD N-terminal" evidence="4">
    <location>
        <begin position="626"/>
        <end position="786"/>
    </location>
</feature>
<dbReference type="InterPro" id="IPR048350">
    <property type="entry name" value="S-Me-THD-like_C"/>
</dbReference>
<dbReference type="Pfam" id="PF01968">
    <property type="entry name" value="Hydantoinase_A"/>
    <property type="match status" value="1"/>
</dbReference>
<feature type="domain" description="Hydantoinase A/oxoprolinase" evidence="2">
    <location>
        <begin position="227"/>
        <end position="446"/>
    </location>
</feature>
<evidence type="ECO:0000256" key="1">
    <source>
        <dbReference type="SAM" id="MobiDB-lite"/>
    </source>
</evidence>
<dbReference type="PANTHER" id="PTHR11365:SF10">
    <property type="entry name" value="HYDANTOINASE_OXOPROLINASE"/>
    <property type="match status" value="1"/>
</dbReference>
<comment type="caution">
    <text evidence="6">The sequence shown here is derived from an EMBL/GenBank/DDBJ whole genome shotgun (WGS) entry which is preliminary data.</text>
</comment>
<reference evidence="6" key="1">
    <citation type="submission" date="2020-04" db="EMBL/GenBank/DDBJ databases">
        <title>Genome Assembly and Annotation of Botryosphaeria dothidea sdau 11-99, a Latent Pathogen of Apple Fruit Ring Rot in China.</title>
        <authorList>
            <person name="Yu C."/>
            <person name="Diao Y."/>
            <person name="Lu Q."/>
            <person name="Zhao J."/>
            <person name="Cui S."/>
            <person name="Peng C."/>
            <person name="He B."/>
            <person name="Liu H."/>
        </authorList>
    </citation>
    <scope>NUCLEOTIDE SEQUENCE [LARGE SCALE GENOMIC DNA]</scope>
    <source>
        <strain evidence="6">Sdau11-99</strain>
    </source>
</reference>
<dbReference type="InterPro" id="IPR027479">
    <property type="entry name" value="S-Me-THD_N_sf"/>
</dbReference>
<evidence type="ECO:0000259" key="4">
    <source>
        <dbReference type="Pfam" id="PF06032"/>
    </source>
</evidence>
<dbReference type="AlphaFoldDB" id="A0A8H4N0E1"/>
<dbReference type="FunFam" id="3.40.1610.10:FF:000001">
    <property type="entry name" value="Hydantoinase, putative"/>
    <property type="match status" value="1"/>
</dbReference>
<dbReference type="InterPro" id="IPR010318">
    <property type="entry name" value="S-Me-THD_N"/>
</dbReference>
<feature type="domain" description="S-Me-THD-like C-terminal" evidence="5">
    <location>
        <begin position="789"/>
        <end position="998"/>
    </location>
</feature>
<dbReference type="GO" id="GO:0016787">
    <property type="term" value="F:hydrolase activity"/>
    <property type="evidence" value="ECO:0007669"/>
    <property type="project" value="InterPro"/>
</dbReference>
<keyword evidence="7" id="KW-1185">Reference proteome</keyword>
<accession>A0A8H4N0E1</accession>
<dbReference type="Gene3D" id="3.40.1610.10">
    <property type="entry name" value="CV3147-like domain"/>
    <property type="match status" value="1"/>
</dbReference>